<comment type="caution">
    <text evidence="14">The sequence shown here is derived from an EMBL/GenBank/DDBJ whole genome shotgun (WGS) entry which is preliminary data.</text>
</comment>
<keyword evidence="12" id="KW-0482">Metalloprotease</keyword>
<organism evidence="14 15">
    <name type="scientific">Sphingomonas citri</name>
    <dbReference type="NCBI Taxonomy" id="2862499"/>
    <lineage>
        <taxon>Bacteria</taxon>
        <taxon>Pseudomonadati</taxon>
        <taxon>Pseudomonadota</taxon>
        <taxon>Alphaproteobacteria</taxon>
        <taxon>Sphingomonadales</taxon>
        <taxon>Sphingomonadaceae</taxon>
        <taxon>Sphingomonas</taxon>
    </lineage>
</organism>
<evidence type="ECO:0000256" key="4">
    <source>
        <dbReference type="ARBA" id="ARBA00010136"/>
    </source>
</evidence>
<keyword evidence="15" id="KW-1185">Reference proteome</keyword>
<keyword evidence="11" id="KW-0862">Zinc</keyword>
<dbReference type="CDD" id="cd09603">
    <property type="entry name" value="M1_APN_like"/>
    <property type="match status" value="1"/>
</dbReference>
<evidence type="ECO:0000256" key="9">
    <source>
        <dbReference type="ARBA" id="ARBA00022723"/>
    </source>
</evidence>
<protein>
    <recommendedName>
        <fullName evidence="6">Aminopeptidase N</fullName>
        <ecNumber evidence="5">3.4.11.2</ecNumber>
    </recommendedName>
</protein>
<dbReference type="SUPFAM" id="SSF63737">
    <property type="entry name" value="Leukotriene A4 hydrolase N-terminal domain"/>
    <property type="match status" value="1"/>
</dbReference>
<evidence type="ECO:0000256" key="12">
    <source>
        <dbReference type="ARBA" id="ARBA00023049"/>
    </source>
</evidence>
<comment type="subcellular location">
    <subcellularLocation>
        <location evidence="3">Cytoplasm</location>
    </subcellularLocation>
</comment>
<sequence length="593" mass="66215">MGTPAPPDEDGQGPLYGVWGRRINLAVFATALALALSGAAAAQRLHLPGRGEPAITAQTQRSGGVRPPEQAAIRLVSAELWFELDPMRRALTARARLVVRASATVPRLLLDLDSNYAVRSVRVDGRVLPATSVERPDGQLALALPLTKDATAAVDITYGGTPHVAVNAPWDDGIVWSTTPDGHPWIATTTEGYGCDLLWPCLDFPEGEPGEALLHITAPQGLKAPSNGRLLGVDALPDGRSVWHWRARQPNTYAIAINLGPYEVIEGRYRSRYGNEIPLAYWYLPGEEAQARALFAEFAPTLDFFETVIGPYPFGDEKLGVVETPHKGMEHQTINAYGNGYAKAPEGFDWLFHHELSHEWFGNQLTAANWDDYWLHEGFGSYMQPLYGRWREGEARYAVMLEAQRNQIANRAPVVRDRVLTEEEVYEPAKGGAGTDIYYKGSWTLHTLRWLIGDAAFYESVRRLIYGRPDPRPGNFRPRYGSTRDFEAIVARVTGKDYRWFFDTYLRDRALPELLATRDGDVLRLAWKTERQRAFAMPIEVQVGERVRRVAVPGEVRVPAGAHVTIDPAARVLRRSVAVEEYQAWRARPTTSR</sequence>
<feature type="domain" description="Peptidase M1 membrane alanine aminopeptidase" evidence="13">
    <location>
        <begin position="353"/>
        <end position="466"/>
    </location>
</feature>
<keyword evidence="8" id="KW-0645">Protease</keyword>
<gene>
    <name evidence="14" type="ORF">KZ820_02275</name>
</gene>
<evidence type="ECO:0000256" key="2">
    <source>
        <dbReference type="ARBA" id="ARBA00001947"/>
    </source>
</evidence>
<evidence type="ECO:0000256" key="6">
    <source>
        <dbReference type="ARBA" id="ARBA00015611"/>
    </source>
</evidence>
<evidence type="ECO:0000256" key="5">
    <source>
        <dbReference type="ARBA" id="ARBA00012564"/>
    </source>
</evidence>
<dbReference type="InterPro" id="IPR001930">
    <property type="entry name" value="Peptidase_M1"/>
</dbReference>
<dbReference type="EMBL" id="JAHXZN010000001">
    <property type="protein sequence ID" value="MBW6529550.1"/>
    <property type="molecule type" value="Genomic_DNA"/>
</dbReference>
<evidence type="ECO:0000259" key="13">
    <source>
        <dbReference type="Pfam" id="PF01433"/>
    </source>
</evidence>
<dbReference type="PANTHER" id="PTHR45726:SF3">
    <property type="entry name" value="LEUKOTRIENE A-4 HYDROLASE"/>
    <property type="match status" value="1"/>
</dbReference>
<keyword evidence="7" id="KW-0963">Cytoplasm</keyword>
<evidence type="ECO:0000313" key="15">
    <source>
        <dbReference type="Proteomes" id="UP000759103"/>
    </source>
</evidence>
<dbReference type="PRINTS" id="PR00756">
    <property type="entry name" value="ALADIPTASE"/>
</dbReference>
<evidence type="ECO:0000256" key="3">
    <source>
        <dbReference type="ARBA" id="ARBA00004496"/>
    </source>
</evidence>
<proteinExistence type="inferred from homology"/>
<keyword evidence="9" id="KW-0479">Metal-binding</keyword>
<dbReference type="Gene3D" id="1.10.390.10">
    <property type="entry name" value="Neutral Protease Domain 2"/>
    <property type="match status" value="1"/>
</dbReference>
<evidence type="ECO:0000256" key="7">
    <source>
        <dbReference type="ARBA" id="ARBA00022490"/>
    </source>
</evidence>
<dbReference type="InterPro" id="IPR027268">
    <property type="entry name" value="Peptidase_M4/M1_CTD_sf"/>
</dbReference>
<dbReference type="InterPro" id="IPR014782">
    <property type="entry name" value="Peptidase_M1_dom"/>
</dbReference>
<keyword evidence="10" id="KW-0378">Hydrolase</keyword>
<evidence type="ECO:0000256" key="8">
    <source>
        <dbReference type="ARBA" id="ARBA00022670"/>
    </source>
</evidence>
<comment type="catalytic activity">
    <reaction evidence="1">
        <text>Release of an N-terminal amino acid, Xaa-|-Yaa- from a peptide, amide or arylamide. Xaa is preferably Ala, but may be most amino acids including Pro (slow action). When a terminal hydrophobic residue is followed by a prolyl residue, the two may be released as an intact Xaa-Pro dipeptide.</text>
        <dbReference type="EC" id="3.4.11.2"/>
    </reaction>
</comment>
<dbReference type="RefSeq" id="WP_219747079.1">
    <property type="nucleotide sequence ID" value="NZ_JAHXZN010000001.1"/>
</dbReference>
<dbReference type="EC" id="3.4.11.2" evidence="5"/>
<dbReference type="InterPro" id="IPR034015">
    <property type="entry name" value="M1_LTA4H"/>
</dbReference>
<evidence type="ECO:0000256" key="10">
    <source>
        <dbReference type="ARBA" id="ARBA00022801"/>
    </source>
</evidence>
<accession>A0ABS7BJ69</accession>
<evidence type="ECO:0000313" key="14">
    <source>
        <dbReference type="EMBL" id="MBW6529550.1"/>
    </source>
</evidence>
<comment type="cofactor">
    <cofactor evidence="2">
        <name>Zn(2+)</name>
        <dbReference type="ChEBI" id="CHEBI:29105"/>
    </cofactor>
</comment>
<dbReference type="Proteomes" id="UP000759103">
    <property type="component" value="Unassembled WGS sequence"/>
</dbReference>
<dbReference type="Gene3D" id="2.60.40.1730">
    <property type="entry name" value="tricorn interacting facor f3 domain"/>
    <property type="match status" value="1"/>
</dbReference>
<reference evidence="14 15" key="1">
    <citation type="submission" date="2021-07" db="EMBL/GenBank/DDBJ databases">
        <title>Sphingomonas sp.</title>
        <authorList>
            <person name="Feng G."/>
            <person name="Li J."/>
            <person name="Pan M."/>
        </authorList>
    </citation>
    <scope>NUCLEOTIDE SEQUENCE [LARGE SCALE GENOMIC DNA]</scope>
    <source>
        <strain evidence="14 15">RRHST34</strain>
    </source>
</reference>
<evidence type="ECO:0000256" key="1">
    <source>
        <dbReference type="ARBA" id="ARBA00000098"/>
    </source>
</evidence>
<evidence type="ECO:0000256" key="11">
    <source>
        <dbReference type="ARBA" id="ARBA00022833"/>
    </source>
</evidence>
<name>A0ABS7BJ69_9SPHN</name>
<dbReference type="PANTHER" id="PTHR45726">
    <property type="entry name" value="LEUKOTRIENE A-4 HYDROLASE"/>
    <property type="match status" value="1"/>
</dbReference>
<comment type="similarity">
    <text evidence="4">Belongs to the peptidase M1 family.</text>
</comment>
<dbReference type="SUPFAM" id="SSF55486">
    <property type="entry name" value="Metalloproteases ('zincins'), catalytic domain"/>
    <property type="match status" value="1"/>
</dbReference>
<dbReference type="Pfam" id="PF01433">
    <property type="entry name" value="Peptidase_M1"/>
    <property type="match status" value="1"/>
</dbReference>
<dbReference type="InterPro" id="IPR042097">
    <property type="entry name" value="Aminopeptidase_N-like_N_sf"/>
</dbReference>